<feature type="non-terminal residue" evidence="1">
    <location>
        <position position="263"/>
    </location>
</feature>
<evidence type="ECO:0000313" key="1">
    <source>
        <dbReference type="EMBL" id="GAG10189.1"/>
    </source>
</evidence>
<reference evidence="1" key="1">
    <citation type="journal article" date="2014" name="Front. Microbiol.">
        <title>High frequency of phylogenetically diverse reductive dehalogenase-homologous genes in deep subseafloor sedimentary metagenomes.</title>
        <authorList>
            <person name="Kawai M."/>
            <person name="Futagami T."/>
            <person name="Toyoda A."/>
            <person name="Takaki Y."/>
            <person name="Nishi S."/>
            <person name="Hori S."/>
            <person name="Arai W."/>
            <person name="Tsubouchi T."/>
            <person name="Morono Y."/>
            <person name="Uchiyama I."/>
            <person name="Ito T."/>
            <person name="Fujiyama A."/>
            <person name="Inagaki F."/>
            <person name="Takami H."/>
        </authorList>
    </citation>
    <scope>NUCLEOTIDE SEQUENCE</scope>
    <source>
        <strain evidence="1">Expedition CK06-06</strain>
    </source>
</reference>
<protein>
    <submittedName>
        <fullName evidence="1">Uncharacterized protein</fullName>
    </submittedName>
</protein>
<sequence>GLNSPFIDLENENYKLMFGGEITGISVSKTPTTRGVVLQCMDWSSYWDFAFQYQVSGYSLGGGGIRAAFTGASTTIFNSFLDGDADIITQLMATAPRGFPQLQGTLLGALVHIIEAIGGTYYGRNAVRGTNDFFSLAEMRLHLTQMVGANPFSNRDENRLLRAHGFGSLFRRKLSGLGKQVSIRAVLNALQPYIFHDIVPVTSPHFIPATTDPRLPQFETVGIEEDEESAPIARTARFIKGRALELKRRQENSTDSRTSQRQS</sequence>
<feature type="non-terminal residue" evidence="1">
    <location>
        <position position="1"/>
    </location>
</feature>
<name>X0UWF6_9ZZZZ</name>
<dbReference type="EMBL" id="BARS01029927">
    <property type="protein sequence ID" value="GAG10189.1"/>
    <property type="molecule type" value="Genomic_DNA"/>
</dbReference>
<comment type="caution">
    <text evidence="1">The sequence shown here is derived from an EMBL/GenBank/DDBJ whole genome shotgun (WGS) entry which is preliminary data.</text>
</comment>
<proteinExistence type="predicted"/>
<accession>X0UWF6</accession>
<organism evidence="1">
    <name type="scientific">marine sediment metagenome</name>
    <dbReference type="NCBI Taxonomy" id="412755"/>
    <lineage>
        <taxon>unclassified sequences</taxon>
        <taxon>metagenomes</taxon>
        <taxon>ecological metagenomes</taxon>
    </lineage>
</organism>
<dbReference type="AlphaFoldDB" id="X0UWF6"/>
<gene>
    <name evidence="1" type="ORF">S01H1_46722</name>
</gene>